<dbReference type="Proteomes" id="UP000789366">
    <property type="component" value="Unassembled WGS sequence"/>
</dbReference>
<gene>
    <name evidence="1" type="ORF">SPELUC_LOCUS5149</name>
</gene>
<sequence>MPCYADTIVKIKHVRQKESNNQTMSVWAIGTYPIGRDDNEIELTIYVPVNSAECDQETQAIFKREEYYSVGGKIIPSCYAGITRPKMTVTASTHLTIVDKASISNKCPLKVSLTGTPQEMPTEINNTDGVVEIVMADYVNGQERDYTFKIFFPHDNPKFNHLKTTIRPHDSVIFINGFLEIIDHNLYVYAKEISYVNVKKNNTHTDVPQMLLTLSNPTRSKLLHIHQNMSKNLEDLSKAKPSEQTTSNKPNNTRSNKHLRSENDDNFADNLLDNLSKNKFVKSTETEDTGDKLELINNSDDSDNPDEEKTEKLTKKVKKPRKTAICSRKKSKQHSTRIMRSSVQLPDLTTNLVNSDKE</sequence>
<accession>A0ACA9LUC5</accession>
<dbReference type="EMBL" id="CAJVPW010005067">
    <property type="protein sequence ID" value="CAG8549577.1"/>
    <property type="molecule type" value="Genomic_DNA"/>
</dbReference>
<organism evidence="1 2">
    <name type="scientific">Cetraspora pellucida</name>
    <dbReference type="NCBI Taxonomy" id="1433469"/>
    <lineage>
        <taxon>Eukaryota</taxon>
        <taxon>Fungi</taxon>
        <taxon>Fungi incertae sedis</taxon>
        <taxon>Mucoromycota</taxon>
        <taxon>Glomeromycotina</taxon>
        <taxon>Glomeromycetes</taxon>
        <taxon>Diversisporales</taxon>
        <taxon>Gigasporaceae</taxon>
        <taxon>Cetraspora</taxon>
    </lineage>
</organism>
<evidence type="ECO:0000313" key="2">
    <source>
        <dbReference type="Proteomes" id="UP000789366"/>
    </source>
</evidence>
<protein>
    <submittedName>
        <fullName evidence="1">5996_t:CDS:1</fullName>
    </submittedName>
</protein>
<comment type="caution">
    <text evidence="1">The sequence shown here is derived from an EMBL/GenBank/DDBJ whole genome shotgun (WGS) entry which is preliminary data.</text>
</comment>
<name>A0ACA9LUC5_9GLOM</name>
<evidence type="ECO:0000313" key="1">
    <source>
        <dbReference type="EMBL" id="CAG8549577.1"/>
    </source>
</evidence>
<keyword evidence="2" id="KW-1185">Reference proteome</keyword>
<proteinExistence type="predicted"/>
<reference evidence="1" key="1">
    <citation type="submission" date="2021-06" db="EMBL/GenBank/DDBJ databases">
        <authorList>
            <person name="Kallberg Y."/>
            <person name="Tangrot J."/>
            <person name="Rosling A."/>
        </authorList>
    </citation>
    <scope>NUCLEOTIDE SEQUENCE</scope>
    <source>
        <strain evidence="1">28 12/20/2015</strain>
    </source>
</reference>